<reference evidence="1 2" key="1">
    <citation type="submission" date="2021-03" db="EMBL/GenBank/DDBJ databases">
        <title>Enterococcal diversity collection.</title>
        <authorList>
            <person name="Gilmore M.S."/>
            <person name="Schwartzman J."/>
            <person name="Van Tyne D."/>
            <person name="Martin M."/>
            <person name="Earl A.M."/>
            <person name="Manson A.L."/>
            <person name="Straub T."/>
            <person name="Salamzade R."/>
            <person name="Saavedra J."/>
            <person name="Lebreton F."/>
            <person name="Prichula J."/>
            <person name="Schaufler K."/>
            <person name="Gaca A."/>
            <person name="Sgardioli B."/>
            <person name="Wagenaar J."/>
            <person name="Strong T."/>
        </authorList>
    </citation>
    <scope>NUCLEOTIDE SEQUENCE [LARGE SCALE GENOMIC DNA]</scope>
    <source>
        <strain evidence="1 2">MJM16</strain>
    </source>
</reference>
<organism evidence="1 2">
    <name type="scientific">Candidatus Enterococcus murrayae</name>
    <dbReference type="NCBI Taxonomy" id="2815321"/>
    <lineage>
        <taxon>Bacteria</taxon>
        <taxon>Bacillati</taxon>
        <taxon>Bacillota</taxon>
        <taxon>Bacilli</taxon>
        <taxon>Lactobacillales</taxon>
        <taxon>Enterococcaceae</taxon>
        <taxon>Enterococcus</taxon>
    </lineage>
</organism>
<accession>A0ABS3HI18</accession>
<evidence type="ECO:0000313" key="1">
    <source>
        <dbReference type="EMBL" id="MBO0452642.1"/>
    </source>
</evidence>
<proteinExistence type="predicted"/>
<protein>
    <submittedName>
        <fullName evidence="1">Addiction module antitoxin</fullName>
    </submittedName>
</protein>
<dbReference type="Gene3D" id="2.10.260.10">
    <property type="match status" value="1"/>
</dbReference>
<dbReference type="EMBL" id="JAFLVR010000021">
    <property type="protein sequence ID" value="MBO0452642.1"/>
    <property type="molecule type" value="Genomic_DNA"/>
</dbReference>
<comment type="caution">
    <text evidence="1">The sequence shown here is derived from an EMBL/GenBank/DDBJ whole genome shotgun (WGS) entry which is preliminary data.</text>
</comment>
<dbReference type="Proteomes" id="UP000664495">
    <property type="component" value="Unassembled WGS sequence"/>
</dbReference>
<gene>
    <name evidence="1" type="ORF">JZO85_10195</name>
</gene>
<name>A0ABS3HI18_9ENTE</name>
<keyword evidence="2" id="KW-1185">Reference proteome</keyword>
<dbReference type="RefSeq" id="WP_207108414.1">
    <property type="nucleotide sequence ID" value="NZ_JAFLVR010000021.1"/>
</dbReference>
<sequence length="78" mass="9007">MDSKKRKLRLVGNSVMISVSKDFLAKNNLTIGETVFLDEDKLKEAITKINTHDDSKIDFLMNQSIQEHHETYKDLVDL</sequence>
<evidence type="ECO:0000313" key="2">
    <source>
        <dbReference type="Proteomes" id="UP000664495"/>
    </source>
</evidence>